<protein>
    <recommendedName>
        <fullName evidence="5">Thioredoxin domain-containing protein</fullName>
    </recommendedName>
</protein>
<comment type="caution">
    <text evidence="6">The sequence shown here is derived from an EMBL/GenBank/DDBJ whole genome shotgun (WGS) entry which is preliminary data.</text>
</comment>
<dbReference type="InterPro" id="IPR044730">
    <property type="entry name" value="RNase_H-like_dom_plant"/>
</dbReference>
<dbReference type="Gene3D" id="3.40.30.10">
    <property type="entry name" value="Glutaredoxin"/>
    <property type="match status" value="1"/>
</dbReference>
<keyword evidence="3" id="KW-0676">Redox-active center</keyword>
<feature type="domain" description="Thioredoxin" evidence="5">
    <location>
        <begin position="656"/>
        <end position="768"/>
    </location>
</feature>
<gene>
    <name evidence="6" type="ORF">HHK36_007182</name>
</gene>
<dbReference type="CDD" id="cd06222">
    <property type="entry name" value="RNase_H_like"/>
    <property type="match status" value="1"/>
</dbReference>
<organism evidence="6 7">
    <name type="scientific">Tetracentron sinense</name>
    <name type="common">Spur-leaf</name>
    <dbReference type="NCBI Taxonomy" id="13715"/>
    <lineage>
        <taxon>Eukaryota</taxon>
        <taxon>Viridiplantae</taxon>
        <taxon>Streptophyta</taxon>
        <taxon>Embryophyta</taxon>
        <taxon>Tracheophyta</taxon>
        <taxon>Spermatophyta</taxon>
        <taxon>Magnoliopsida</taxon>
        <taxon>Trochodendrales</taxon>
        <taxon>Trochodendraceae</taxon>
        <taxon>Tetracentron</taxon>
    </lineage>
</organism>
<dbReference type="Pfam" id="PF03372">
    <property type="entry name" value="Exo_endo_phos"/>
    <property type="match status" value="1"/>
</dbReference>
<dbReference type="InterPro" id="IPR036691">
    <property type="entry name" value="Endo/exonu/phosph_ase_sf"/>
</dbReference>
<dbReference type="SUPFAM" id="SSF53098">
    <property type="entry name" value="Ribonuclease H-like"/>
    <property type="match status" value="1"/>
</dbReference>
<evidence type="ECO:0000313" key="6">
    <source>
        <dbReference type="EMBL" id="KAF8408042.1"/>
    </source>
</evidence>
<feature type="region of interest" description="Disordered" evidence="4">
    <location>
        <begin position="634"/>
        <end position="658"/>
    </location>
</feature>
<evidence type="ECO:0000259" key="5">
    <source>
        <dbReference type="PROSITE" id="PS51352"/>
    </source>
</evidence>
<dbReference type="GO" id="GO:0004523">
    <property type="term" value="F:RNA-DNA hybrid ribonuclease activity"/>
    <property type="evidence" value="ECO:0007669"/>
    <property type="project" value="InterPro"/>
</dbReference>
<dbReference type="OMA" id="RFNICER"/>
<dbReference type="Proteomes" id="UP000655225">
    <property type="component" value="Unassembled WGS sequence"/>
</dbReference>
<dbReference type="InterPro" id="IPR013766">
    <property type="entry name" value="Thioredoxin_domain"/>
</dbReference>
<dbReference type="InterPro" id="IPR005135">
    <property type="entry name" value="Endo/exonuclease/phosphatase"/>
</dbReference>
<dbReference type="OrthoDB" id="851596at2759"/>
<dbReference type="FunFam" id="3.40.30.10:FF:000245">
    <property type="entry name" value="Thioredoxin"/>
    <property type="match status" value="1"/>
</dbReference>
<dbReference type="SUPFAM" id="SSF52833">
    <property type="entry name" value="Thioredoxin-like"/>
    <property type="match status" value="1"/>
</dbReference>
<evidence type="ECO:0000256" key="4">
    <source>
        <dbReference type="SAM" id="MobiDB-lite"/>
    </source>
</evidence>
<dbReference type="InterPro" id="IPR026960">
    <property type="entry name" value="RVT-Znf"/>
</dbReference>
<keyword evidence="2" id="KW-1015">Disulfide bond</keyword>
<dbReference type="Pfam" id="PF13456">
    <property type="entry name" value="RVT_3"/>
    <property type="match status" value="1"/>
</dbReference>
<dbReference type="InterPro" id="IPR050620">
    <property type="entry name" value="Thioredoxin_H-type-like"/>
</dbReference>
<evidence type="ECO:0000256" key="2">
    <source>
        <dbReference type="ARBA" id="ARBA00023157"/>
    </source>
</evidence>
<dbReference type="Gene3D" id="3.60.10.10">
    <property type="entry name" value="Endonuclease/exonuclease/phosphatase"/>
    <property type="match status" value="1"/>
</dbReference>
<reference evidence="6 7" key="1">
    <citation type="submission" date="2020-04" db="EMBL/GenBank/DDBJ databases">
        <title>Plant Genome Project.</title>
        <authorList>
            <person name="Zhang R.-G."/>
        </authorList>
    </citation>
    <scope>NUCLEOTIDE SEQUENCE [LARGE SCALE GENOMIC DNA]</scope>
    <source>
        <strain evidence="6">YNK0</strain>
        <tissue evidence="6">Leaf</tissue>
    </source>
</reference>
<dbReference type="InterPro" id="IPR036397">
    <property type="entry name" value="RNaseH_sf"/>
</dbReference>
<dbReference type="PANTHER" id="PTHR10438">
    <property type="entry name" value="THIOREDOXIN"/>
    <property type="match status" value="1"/>
</dbReference>
<dbReference type="Pfam" id="PF00085">
    <property type="entry name" value="Thioredoxin"/>
    <property type="match status" value="1"/>
</dbReference>
<keyword evidence="7" id="KW-1185">Reference proteome</keyword>
<dbReference type="PROSITE" id="PS51352">
    <property type="entry name" value="THIOREDOXIN_2"/>
    <property type="match status" value="1"/>
</dbReference>
<dbReference type="EMBL" id="JABCRI010000004">
    <property type="protein sequence ID" value="KAF8408042.1"/>
    <property type="molecule type" value="Genomic_DNA"/>
</dbReference>
<dbReference type="GO" id="GO:0003676">
    <property type="term" value="F:nucleic acid binding"/>
    <property type="evidence" value="ECO:0007669"/>
    <property type="project" value="InterPro"/>
</dbReference>
<dbReference type="InterPro" id="IPR012337">
    <property type="entry name" value="RNaseH-like_sf"/>
</dbReference>
<proteinExistence type="predicted"/>
<dbReference type="Gene3D" id="3.30.420.10">
    <property type="entry name" value="Ribonuclease H-like superfamily/Ribonuclease H"/>
    <property type="match status" value="1"/>
</dbReference>
<accession>A0A834ZKG8</accession>
<dbReference type="CDD" id="cd02947">
    <property type="entry name" value="TRX_family"/>
    <property type="match status" value="1"/>
</dbReference>
<dbReference type="Pfam" id="PF13966">
    <property type="entry name" value="zf-RVT"/>
    <property type="match status" value="1"/>
</dbReference>
<dbReference type="PANTHER" id="PTHR10438:SF463">
    <property type="entry name" value="THIOREDOXIN"/>
    <property type="match status" value="1"/>
</dbReference>
<dbReference type="SUPFAM" id="SSF56219">
    <property type="entry name" value="DNase I-like"/>
    <property type="match status" value="1"/>
</dbReference>
<dbReference type="PROSITE" id="PS00194">
    <property type="entry name" value="THIOREDOXIN_1"/>
    <property type="match status" value="1"/>
</dbReference>
<dbReference type="AlphaFoldDB" id="A0A834ZKG8"/>
<evidence type="ECO:0000256" key="1">
    <source>
        <dbReference type="ARBA" id="ARBA00022982"/>
    </source>
</evidence>
<dbReference type="InterPro" id="IPR036249">
    <property type="entry name" value="Thioredoxin-like_sf"/>
</dbReference>
<sequence>MKCLSWNCQGLGNPWTIRNLHNIVKKEDPWFVFLMETRLKKQDMEKIKVSLGFSNAIVVESVGRSGGLCLLWRQDLDISLQSYSKNHIDVVLGTVGEREVWRLTGMYGHPEAAKKWETWELIRYLSRSYSMPWVCFGDFNEITCAEEKSGRVEKAAWKMRKFKEAILDCHLIGLGFEGNTFTWCNKRSGEGNVRERLDRAMATSDWCFLFPFTTVKHLSCHTSDHSPLLLAFDKEAPKIARKKRSFRFEAMWIHSPECAEIIDSAWTGCHQVSAQVLPRDAKVSLLIDKDQKTWNHTLLMTVFMPHEAELISSIPLSERLPPDKRVWHFTSKGFSVRSAYHLTSTLRDRESATSSSTSSLSWNGSLSGIKWSQVWQLAIPPKVKIFIWKVALNILPVRANLCKRKIPVENVCGVCGEEGETILHVLKNCHYARQVWLLSQLGLRSDATSADSLSSWVEEIMKSHGEEGLSAFFMIAWSIWKHRNEYIFSGVKMTPFNCVQRANKLLADFHNANDRAAPESISAARSWLAPPGDLFKVNIDGALHLEDRSAGVGVVVRDHNGDLIAAMSKRISNTQSAAVIEAIAAREGLKFALELGIQEVILESDSVNTIRALTSQEENSSFENLVLDDRKKNREEKERMGSVISALQGGGSDASSSEPSRVVAFHSTALWKAHFDSLKESTQLMVVDFSASWCGPCRLIEPAFKELAAKFTDVEFAKIDVDELVEVAQEYAVQAMPTFILIKQGKEVDKVVGAKKDELHNKIQKHRA</sequence>
<dbReference type="InterPro" id="IPR017937">
    <property type="entry name" value="Thioredoxin_CS"/>
</dbReference>
<evidence type="ECO:0000313" key="7">
    <source>
        <dbReference type="Proteomes" id="UP000655225"/>
    </source>
</evidence>
<name>A0A834ZKG8_TETSI</name>
<keyword evidence="1" id="KW-0813">Transport</keyword>
<dbReference type="InterPro" id="IPR002156">
    <property type="entry name" value="RNaseH_domain"/>
</dbReference>
<keyword evidence="1" id="KW-0249">Electron transport</keyword>
<evidence type="ECO:0000256" key="3">
    <source>
        <dbReference type="ARBA" id="ARBA00023284"/>
    </source>
</evidence>